<proteinExistence type="predicted"/>
<comment type="caution">
    <text evidence="2">The sequence shown here is derived from an EMBL/GenBank/DDBJ whole genome shotgun (WGS) entry which is preliminary data.</text>
</comment>
<name>A0A9W7DJ94_AMBMO</name>
<evidence type="ECO:0000313" key="2">
    <source>
        <dbReference type="EMBL" id="GMG55722.1"/>
    </source>
</evidence>
<keyword evidence="1" id="KW-0472">Membrane</keyword>
<dbReference type="PANTHER" id="PTHR47260">
    <property type="entry name" value="UPF0644 PROTEIN PB2B4.06"/>
    <property type="match status" value="1"/>
</dbReference>
<keyword evidence="1" id="KW-1133">Transmembrane helix</keyword>
<gene>
    <name evidence="2" type="ORF">Amon01_000779400</name>
</gene>
<dbReference type="OrthoDB" id="506431at2759"/>
<dbReference type="AlphaFoldDB" id="A0A9W7DJ94"/>
<keyword evidence="1" id="KW-0812">Transmembrane</keyword>
<feature type="transmembrane region" description="Helical" evidence="1">
    <location>
        <begin position="63"/>
        <end position="80"/>
    </location>
</feature>
<dbReference type="PANTHER" id="PTHR47260:SF1">
    <property type="entry name" value="UPF0644 PROTEIN PB2B4.06"/>
    <property type="match status" value="1"/>
</dbReference>
<dbReference type="EMBL" id="BSXU01006082">
    <property type="protein sequence ID" value="GMG55722.1"/>
    <property type="molecule type" value="Genomic_DNA"/>
</dbReference>
<organism evidence="2 3">
    <name type="scientific">Ambrosiozyma monospora</name>
    <name type="common">Yeast</name>
    <name type="synonym">Endomycopsis monosporus</name>
    <dbReference type="NCBI Taxonomy" id="43982"/>
    <lineage>
        <taxon>Eukaryota</taxon>
        <taxon>Fungi</taxon>
        <taxon>Dikarya</taxon>
        <taxon>Ascomycota</taxon>
        <taxon>Saccharomycotina</taxon>
        <taxon>Pichiomycetes</taxon>
        <taxon>Pichiales</taxon>
        <taxon>Pichiaceae</taxon>
        <taxon>Ambrosiozyma</taxon>
    </lineage>
</organism>
<dbReference type="SUPFAM" id="SSF54637">
    <property type="entry name" value="Thioesterase/thiol ester dehydrase-isomerase"/>
    <property type="match status" value="1"/>
</dbReference>
<dbReference type="InterPro" id="IPR052061">
    <property type="entry name" value="PTE-AB_protein"/>
</dbReference>
<dbReference type="InterPro" id="IPR029069">
    <property type="entry name" value="HotDog_dom_sf"/>
</dbReference>
<protein>
    <submittedName>
        <fullName evidence="2">Unnamed protein product</fullName>
    </submittedName>
</protein>
<sequence length="307" mass="34395">MLRTVTSQSTRSARKALLLNPVANITKRQFSQVDYHVYKGNQEHFDRLNKLKEHRAYNRSKNFKWYLLTFVLGAAISYNYSVHEIVDKLFTAKLPQTEAEKLMYLNKLESQLQSLPIVQSLSADPRYKSFRSYELLNQISTVPTVSQDTIHQTLTAPGGVAIAPLYFINKEGKEAVTVVHLGKKLSGYPFLVHGGMLGLVVDEVVKNNCASSYEVDPSGIHTVSLETNYKFPTLADNFVVIKSKYVDSTVNHDEKLVSGSIETPTGRTLVKSKAILQILPGTLSTREVAAPVAEPAANETKRGWFWF</sequence>
<dbReference type="Gene3D" id="3.10.129.10">
    <property type="entry name" value="Hotdog Thioesterase"/>
    <property type="match status" value="1"/>
</dbReference>
<accession>A0A9W7DJ94</accession>
<evidence type="ECO:0000256" key="1">
    <source>
        <dbReference type="SAM" id="Phobius"/>
    </source>
</evidence>
<keyword evidence="3" id="KW-1185">Reference proteome</keyword>
<reference evidence="2" key="1">
    <citation type="submission" date="2023-04" db="EMBL/GenBank/DDBJ databases">
        <title>Ambrosiozyma monospora NBRC 1965.</title>
        <authorList>
            <person name="Ichikawa N."/>
            <person name="Sato H."/>
            <person name="Tonouchi N."/>
        </authorList>
    </citation>
    <scope>NUCLEOTIDE SEQUENCE</scope>
    <source>
        <strain evidence="2">NBRC 1965</strain>
    </source>
</reference>
<evidence type="ECO:0000313" key="3">
    <source>
        <dbReference type="Proteomes" id="UP001165063"/>
    </source>
</evidence>
<dbReference type="Proteomes" id="UP001165063">
    <property type="component" value="Unassembled WGS sequence"/>
</dbReference>